<keyword evidence="3" id="KW-1185">Reference proteome</keyword>
<evidence type="ECO:0000256" key="1">
    <source>
        <dbReference type="SAM" id="MobiDB-lite"/>
    </source>
</evidence>
<name>A0ABY6WM35_9BURK</name>
<feature type="compositionally biased region" description="Polar residues" evidence="1">
    <location>
        <begin position="1"/>
        <end position="11"/>
    </location>
</feature>
<reference evidence="2 3" key="1">
    <citation type="submission" date="2019-08" db="EMBL/GenBank/DDBJ databases">
        <authorList>
            <person name="Peeters C."/>
        </authorList>
    </citation>
    <scope>NUCLEOTIDE SEQUENCE [LARGE SCALE GENOMIC DNA]</scope>
    <source>
        <strain evidence="2 3">LMG 31119</strain>
    </source>
</reference>
<evidence type="ECO:0000313" key="3">
    <source>
        <dbReference type="Proteomes" id="UP000361468"/>
    </source>
</evidence>
<feature type="region of interest" description="Disordered" evidence="1">
    <location>
        <begin position="97"/>
        <end position="121"/>
    </location>
</feature>
<gene>
    <name evidence="2" type="ORF">PPN31119_03264</name>
</gene>
<dbReference type="EMBL" id="CABPSO010000010">
    <property type="protein sequence ID" value="VVE69356.1"/>
    <property type="molecule type" value="Genomic_DNA"/>
</dbReference>
<organism evidence="2 3">
    <name type="scientific">Pandoraea pnomenusa</name>
    <dbReference type="NCBI Taxonomy" id="93220"/>
    <lineage>
        <taxon>Bacteria</taxon>
        <taxon>Pseudomonadati</taxon>
        <taxon>Pseudomonadota</taxon>
        <taxon>Betaproteobacteria</taxon>
        <taxon>Burkholderiales</taxon>
        <taxon>Burkholderiaceae</taxon>
        <taxon>Pandoraea</taxon>
    </lineage>
</organism>
<feature type="region of interest" description="Disordered" evidence="1">
    <location>
        <begin position="1"/>
        <end position="41"/>
    </location>
</feature>
<sequence length="121" mass="12729">MAVRVSGQNDDAAQKATAHEKAAERVGGTTGRVTAQPQLPKTILARADDGDVRRMGGACGAHGRRGYKREKATRRAHRASIAPCDVREWSVRGAGYTSTGNASTTRNATSAPTTAPTARKL</sequence>
<protein>
    <submittedName>
        <fullName evidence="2">Uncharacterized protein</fullName>
    </submittedName>
</protein>
<evidence type="ECO:0000313" key="2">
    <source>
        <dbReference type="EMBL" id="VVE69356.1"/>
    </source>
</evidence>
<comment type="caution">
    <text evidence="2">The sequence shown here is derived from an EMBL/GenBank/DDBJ whole genome shotgun (WGS) entry which is preliminary data.</text>
</comment>
<accession>A0ABY6WM35</accession>
<dbReference type="Proteomes" id="UP000361468">
    <property type="component" value="Unassembled WGS sequence"/>
</dbReference>
<proteinExistence type="predicted"/>